<dbReference type="InterPro" id="IPR023346">
    <property type="entry name" value="Lysozyme-like_dom_sf"/>
</dbReference>
<dbReference type="SUPFAM" id="SSF53955">
    <property type="entry name" value="Lysozyme-like"/>
    <property type="match status" value="1"/>
</dbReference>
<dbReference type="Pfam" id="PF08239">
    <property type="entry name" value="SH3_3"/>
    <property type="match status" value="1"/>
</dbReference>
<dbReference type="PROSITE" id="PS51781">
    <property type="entry name" value="SH3B"/>
    <property type="match status" value="1"/>
</dbReference>
<dbReference type="PANTHER" id="PTHR43308">
    <property type="entry name" value="OUTER MEMBRANE PROTEIN ALPHA-RELATED"/>
    <property type="match status" value="1"/>
</dbReference>
<evidence type="ECO:0000259" key="3">
    <source>
        <dbReference type="PROSITE" id="PS51781"/>
    </source>
</evidence>
<dbReference type="InterPro" id="IPR051465">
    <property type="entry name" value="Cell_Envelope_Struct_Comp"/>
</dbReference>
<feature type="domain" description="SLH" evidence="2">
    <location>
        <begin position="304"/>
        <end position="364"/>
    </location>
</feature>
<dbReference type="CDD" id="cd00254">
    <property type="entry name" value="LT-like"/>
    <property type="match status" value="1"/>
</dbReference>
<dbReference type="PANTHER" id="PTHR43308:SF5">
    <property type="entry name" value="S-LAYER PROTEIN _ PEPTIDOGLYCAN ENDO-BETA-N-ACETYLGLUCOSAMINIDASE"/>
    <property type="match status" value="1"/>
</dbReference>
<proteinExistence type="predicted"/>
<reference evidence="4 5" key="1">
    <citation type="journal article" date="2014" name="Genome Announc.">
        <title>Draft Genome Sequence of the Boron-Tolerant and Moderately Halotolerant Bacterium Gracilibacillus boraciitolerans JCM 21714T.</title>
        <authorList>
            <person name="Ahmed I."/>
            <person name="Oshima K."/>
            <person name="Suda W."/>
            <person name="Kitamura K."/>
            <person name="Iida T."/>
            <person name="Ohmori Y."/>
            <person name="Fujiwara T."/>
            <person name="Hattori M."/>
            <person name="Ohkuma M."/>
        </authorList>
    </citation>
    <scope>NUCLEOTIDE SEQUENCE [LARGE SCALE GENOMIC DNA]</scope>
    <source>
        <strain evidence="4 5">JCM 21714</strain>
    </source>
</reference>
<dbReference type="PROSITE" id="PS51272">
    <property type="entry name" value="SLH"/>
    <property type="match status" value="3"/>
</dbReference>
<dbReference type="InterPro" id="IPR001119">
    <property type="entry name" value="SLH_dom"/>
</dbReference>
<sequence length="485" mass="54714">MSKFIMTFISLFFVGVFSYGLVVQATPEIRDTCNHNVDKGENPSLQTINCLLTEVALSYDIPPEIVKAIAESESGWQQYNDVGEPLISPDGGIGIMQITNKGKYDQTKLKTDIVYNITAGVEIIDSMFERNDLPTINDGNREIIEDWYFAIMAYNGIKPTNSPIIKATGNRNSGAYQEKVLAIAEKNNLMTISDLPFSVDDFEYDSGSTENIEFTTMHYDFQLPLTRSKHYFNKGQKVGAKTDVNLRKSPTTASASITTLNKGDIVEITGPFQYDTNSKSENHFVWYPIKRNNGTTGFIASSYLDYRFSDVPQDHYAEEKIYYLADRDILNGVGNNKFGMNMDIPRWQVVLLITRANNTSLENRPDPDFSDVSKDYKYYKQIAAAVDEGLFAGTGNNEFKPNKTMTRAEMAVVLQRLYEFPESTSATPFTDLTAEWYRDSVTRLYNAGITEGINEAGTKFGPRNTVTREQFAVFMARAMEPDFRD</sequence>
<dbReference type="Pfam" id="PF01464">
    <property type="entry name" value="SLT"/>
    <property type="match status" value="1"/>
</dbReference>
<gene>
    <name evidence="4" type="ORF">JCM21714_1427</name>
</gene>
<dbReference type="AlphaFoldDB" id="W4VI04"/>
<organism evidence="4 5">
    <name type="scientific">Gracilibacillus boraciitolerans JCM 21714</name>
    <dbReference type="NCBI Taxonomy" id="1298598"/>
    <lineage>
        <taxon>Bacteria</taxon>
        <taxon>Bacillati</taxon>
        <taxon>Bacillota</taxon>
        <taxon>Bacilli</taxon>
        <taxon>Bacillales</taxon>
        <taxon>Bacillaceae</taxon>
        <taxon>Gracilibacillus</taxon>
    </lineage>
</organism>
<evidence type="ECO:0000313" key="4">
    <source>
        <dbReference type="EMBL" id="GAE92428.1"/>
    </source>
</evidence>
<protein>
    <submittedName>
        <fullName evidence="4">S-layer protein</fullName>
    </submittedName>
</protein>
<feature type="domain" description="SH3b" evidence="3">
    <location>
        <begin position="233"/>
        <end position="308"/>
    </location>
</feature>
<comment type="caution">
    <text evidence="4">The sequence shown here is derived from an EMBL/GenBank/DDBJ whole genome shotgun (WGS) entry which is preliminary data.</text>
</comment>
<keyword evidence="1" id="KW-0732">Signal</keyword>
<dbReference type="OrthoDB" id="2690990at2"/>
<feature type="domain" description="SLH" evidence="2">
    <location>
        <begin position="429"/>
        <end position="485"/>
    </location>
</feature>
<dbReference type="eggNOG" id="COG0741">
    <property type="taxonomic scope" value="Bacteria"/>
</dbReference>
<dbReference type="InterPro" id="IPR003646">
    <property type="entry name" value="SH3-like_bac-type"/>
</dbReference>
<dbReference type="eggNOG" id="COG4886">
    <property type="taxonomic scope" value="Bacteria"/>
</dbReference>
<dbReference type="Proteomes" id="UP000019102">
    <property type="component" value="Unassembled WGS sequence"/>
</dbReference>
<dbReference type="InterPro" id="IPR008258">
    <property type="entry name" value="Transglycosylase_SLT_dom_1"/>
</dbReference>
<dbReference type="Pfam" id="PF00395">
    <property type="entry name" value="SLH"/>
    <property type="match status" value="3"/>
</dbReference>
<dbReference type="SMART" id="SM00287">
    <property type="entry name" value="SH3b"/>
    <property type="match status" value="1"/>
</dbReference>
<name>W4VI04_9BACI</name>
<accession>W4VI04</accession>
<evidence type="ECO:0000256" key="1">
    <source>
        <dbReference type="ARBA" id="ARBA00022729"/>
    </source>
</evidence>
<dbReference type="Gene3D" id="1.10.530.10">
    <property type="match status" value="1"/>
</dbReference>
<dbReference type="EMBL" id="BAVS01000005">
    <property type="protein sequence ID" value="GAE92428.1"/>
    <property type="molecule type" value="Genomic_DNA"/>
</dbReference>
<evidence type="ECO:0000313" key="5">
    <source>
        <dbReference type="Proteomes" id="UP000019102"/>
    </source>
</evidence>
<dbReference type="RefSeq" id="WP_052000398.1">
    <property type="nucleotide sequence ID" value="NZ_BAVS01000005.1"/>
</dbReference>
<dbReference type="Gene3D" id="2.30.30.40">
    <property type="entry name" value="SH3 Domains"/>
    <property type="match status" value="1"/>
</dbReference>
<keyword evidence="5" id="KW-1185">Reference proteome</keyword>
<evidence type="ECO:0000259" key="2">
    <source>
        <dbReference type="PROSITE" id="PS51272"/>
    </source>
</evidence>
<feature type="domain" description="SLH" evidence="2">
    <location>
        <begin position="365"/>
        <end position="428"/>
    </location>
</feature>
<dbReference type="STRING" id="1298598.JCM21714_1427"/>